<organism evidence="2 3">
    <name type="scientific">Janibacter melonis</name>
    <dbReference type="NCBI Taxonomy" id="262209"/>
    <lineage>
        <taxon>Bacteria</taxon>
        <taxon>Bacillati</taxon>
        <taxon>Actinomycetota</taxon>
        <taxon>Actinomycetes</taxon>
        <taxon>Micrococcales</taxon>
        <taxon>Intrasporangiaceae</taxon>
        <taxon>Janibacter</taxon>
    </lineage>
</organism>
<protein>
    <submittedName>
        <fullName evidence="2">Uncharacterized protein</fullName>
    </submittedName>
</protein>
<proteinExistence type="predicted"/>
<keyword evidence="3" id="KW-1185">Reference proteome</keyword>
<dbReference type="RefSeq" id="WP_068273624.1">
    <property type="nucleotide sequence ID" value="NZ_LQZG01000002.1"/>
</dbReference>
<feature type="transmembrane region" description="Helical" evidence="1">
    <location>
        <begin position="16"/>
        <end position="39"/>
    </location>
</feature>
<reference evidence="2 3" key="1">
    <citation type="submission" date="2016-01" db="EMBL/GenBank/DDBJ databases">
        <title>Janibacter melonis strain CD11_4 genome sequencing and assembly.</title>
        <authorList>
            <person name="Nair G.R."/>
            <person name="Kaur G."/>
            <person name="Chander A.M."/>
            <person name="Mayilraj S."/>
        </authorList>
    </citation>
    <scope>NUCLEOTIDE SEQUENCE [LARGE SCALE GENOMIC DNA]</scope>
    <source>
        <strain evidence="2 3">CD11-4</strain>
    </source>
</reference>
<keyword evidence="1" id="KW-1133">Transmembrane helix</keyword>
<comment type="caution">
    <text evidence="2">The sequence shown here is derived from an EMBL/GenBank/DDBJ whole genome shotgun (WGS) entry which is preliminary data.</text>
</comment>
<dbReference type="STRING" id="262209.AWH69_07360"/>
<evidence type="ECO:0000313" key="3">
    <source>
        <dbReference type="Proteomes" id="UP000076976"/>
    </source>
</evidence>
<keyword evidence="1" id="KW-0472">Membrane</keyword>
<feature type="transmembrane region" description="Helical" evidence="1">
    <location>
        <begin position="45"/>
        <end position="65"/>
    </location>
</feature>
<dbReference type="AlphaFoldDB" id="A0A176QDT8"/>
<keyword evidence="1" id="KW-0812">Transmembrane</keyword>
<sequence>MAGFWRSALGDDQSGFRLVVGMCLFWVGPLMFGAMGVLAGRPGMVLWSVVAAVGWVLAWTVMIVRHRRCGPGERVDLTPTVPMILPGVLMVAGVVGALMSF</sequence>
<dbReference type="EMBL" id="LQZG01000002">
    <property type="protein sequence ID" value="OAB87842.1"/>
    <property type="molecule type" value="Genomic_DNA"/>
</dbReference>
<feature type="transmembrane region" description="Helical" evidence="1">
    <location>
        <begin position="77"/>
        <end position="99"/>
    </location>
</feature>
<name>A0A176QDT8_9MICO</name>
<evidence type="ECO:0000313" key="2">
    <source>
        <dbReference type="EMBL" id="OAB87842.1"/>
    </source>
</evidence>
<evidence type="ECO:0000256" key="1">
    <source>
        <dbReference type="SAM" id="Phobius"/>
    </source>
</evidence>
<gene>
    <name evidence="2" type="ORF">AWH69_07360</name>
</gene>
<accession>A0A176QDT8</accession>
<dbReference type="Proteomes" id="UP000076976">
    <property type="component" value="Unassembled WGS sequence"/>
</dbReference>